<dbReference type="KEGG" id="ccoe:CETAM_00325"/>
<dbReference type="Proteomes" id="UP000425178">
    <property type="component" value="Chromosome"/>
</dbReference>
<accession>A0A6B8W8K7</accession>
<keyword evidence="3" id="KW-0418">Kinase</keyword>
<dbReference type="InterPro" id="IPR005532">
    <property type="entry name" value="SUMF_dom"/>
</dbReference>
<sequence length="316" mass="35126">MGSCCSPSSADLTSPRHGTPLDAPTDQPHTTTTRTPGEFADIPTGTFTMGDHHHEGNPKDGETPIHQVNLPAFRMQTTTVTNTHFQEFIDATGYRTTAEHFGISAVFYATFQGQRSDILNQAAGVPWWLAVQGADWRHPDGPASTLTGREDHPVVHVSFDDAQAYCAWAGTRLPTEAEWEYAARGGLQGQRLAWGDELTPGGEWNCNIWQGQFPHENTAEDGYLTTAPVHTYHPNGYGLWQMAGNVWEWCQDWFDADYYSHSPVDDPHGPETGRRRVLRGGSYLCHDSYCNRYRVAARNSNTPDSTSGNISFRVVR</sequence>
<keyword evidence="4" id="KW-1185">Reference proteome</keyword>
<evidence type="ECO:0000256" key="1">
    <source>
        <dbReference type="SAM" id="MobiDB-lite"/>
    </source>
</evidence>
<dbReference type="PANTHER" id="PTHR23150">
    <property type="entry name" value="SULFATASE MODIFYING FACTOR 1, 2"/>
    <property type="match status" value="1"/>
</dbReference>
<dbReference type="SUPFAM" id="SSF56436">
    <property type="entry name" value="C-type lectin-like"/>
    <property type="match status" value="1"/>
</dbReference>
<dbReference type="AlphaFoldDB" id="A0A6B8W8K7"/>
<feature type="compositionally biased region" description="Polar residues" evidence="1">
    <location>
        <begin position="1"/>
        <end position="12"/>
    </location>
</feature>
<gene>
    <name evidence="3" type="primary">pkn1</name>
    <name evidence="3" type="ORF">CETAM_00325</name>
</gene>
<evidence type="ECO:0000313" key="3">
    <source>
        <dbReference type="EMBL" id="QGU03358.1"/>
    </source>
</evidence>
<keyword evidence="3" id="KW-0808">Transferase</keyword>
<feature type="compositionally biased region" description="Low complexity" evidence="1">
    <location>
        <begin position="24"/>
        <end position="36"/>
    </location>
</feature>
<name>A0A6B8W8K7_9CORY</name>
<feature type="domain" description="Sulfatase-modifying factor enzyme-like" evidence="2">
    <location>
        <begin position="40"/>
        <end position="316"/>
    </location>
</feature>
<dbReference type="EC" id="2.7.11.1" evidence="3"/>
<feature type="region of interest" description="Disordered" evidence="1">
    <location>
        <begin position="1"/>
        <end position="64"/>
    </location>
</feature>
<evidence type="ECO:0000259" key="2">
    <source>
        <dbReference type="Pfam" id="PF03781"/>
    </source>
</evidence>
<proteinExistence type="predicted"/>
<dbReference type="InterPro" id="IPR042095">
    <property type="entry name" value="SUMF_sf"/>
</dbReference>
<protein>
    <submittedName>
        <fullName evidence="3">Serine/threonine-protein kinase pkn1</fullName>
        <ecNumber evidence="3">2.7.11.1</ecNumber>
    </submittedName>
</protein>
<evidence type="ECO:0000313" key="4">
    <source>
        <dbReference type="Proteomes" id="UP000425178"/>
    </source>
</evidence>
<dbReference type="Pfam" id="PF03781">
    <property type="entry name" value="FGE-sulfatase"/>
    <property type="match status" value="1"/>
</dbReference>
<dbReference type="Gene3D" id="3.90.1580.10">
    <property type="entry name" value="paralog of FGE (formylglycine-generating enzyme)"/>
    <property type="match status" value="1"/>
</dbReference>
<dbReference type="InterPro" id="IPR016187">
    <property type="entry name" value="CTDL_fold"/>
</dbReference>
<feature type="compositionally biased region" description="Basic and acidic residues" evidence="1">
    <location>
        <begin position="50"/>
        <end position="63"/>
    </location>
</feature>
<dbReference type="GO" id="GO:0004674">
    <property type="term" value="F:protein serine/threonine kinase activity"/>
    <property type="evidence" value="ECO:0007669"/>
    <property type="project" value="UniProtKB-EC"/>
</dbReference>
<dbReference type="PANTHER" id="PTHR23150:SF19">
    <property type="entry name" value="FORMYLGLYCINE-GENERATING ENZYME"/>
    <property type="match status" value="1"/>
</dbReference>
<dbReference type="InterPro" id="IPR051043">
    <property type="entry name" value="Sulfatase_Mod_Factor_Kinase"/>
</dbReference>
<reference evidence="3 4" key="1">
    <citation type="journal article" date="2021" name="Int. J. Syst. Evol. Microbiol.">
        <title>Classification of three corynebacterial strains isolated from a small paddock in North Rhine-Westphalia: proposal of &lt;i&gt;Corynebacterium kalinowskii&lt;/i&gt; sp. nov., &lt;i&gt;Corynebacterium comes&lt;/i&gt; sp. nov. and &lt;i&gt;Corynebacterium occultum&lt;/i&gt; sp. nov.</title>
        <authorList>
            <person name="Schaffert L."/>
            <person name="Ruwe M."/>
            <person name="Milse J."/>
            <person name="Hanuschka K."/>
            <person name="Ortseifen V."/>
            <person name="Droste J."/>
            <person name="Brandt D."/>
            <person name="Schl L."/>
            <person name="Kutter Y."/>
            <person name="Vinke S."/>
            <person name="Vieh P."/>
            <person name="Jacob L."/>
            <person name="L N.C."/>
            <person name="Schulte-Berndt E."/>
            <person name="Hain C."/>
            <person name="Linder M."/>
            <person name="Schmidt P."/>
            <person name="Wollenschl L."/>
            <person name="Luttermann T."/>
            <person name="Thieme E."/>
            <person name="Hassa J."/>
            <person name="Haak M."/>
            <person name="Wittchen M."/>
            <person name="Mentz A."/>
            <person name="Persicke M."/>
            <person name="Busche T."/>
            <person name="R C."/>
        </authorList>
    </citation>
    <scope>NUCLEOTIDE SEQUENCE [LARGE SCALE GENOMIC DNA]</scope>
    <source>
        <strain evidence="3 4">2019</strain>
    </source>
</reference>
<organism evidence="3 4">
    <name type="scientific">Corynebacterium comes</name>
    <dbReference type="NCBI Taxonomy" id="2675218"/>
    <lineage>
        <taxon>Bacteria</taxon>
        <taxon>Bacillati</taxon>
        <taxon>Actinomycetota</taxon>
        <taxon>Actinomycetes</taxon>
        <taxon>Mycobacteriales</taxon>
        <taxon>Corynebacteriaceae</taxon>
        <taxon>Corynebacterium</taxon>
    </lineage>
</organism>
<dbReference type="EMBL" id="CP046453">
    <property type="protein sequence ID" value="QGU03358.1"/>
    <property type="molecule type" value="Genomic_DNA"/>
</dbReference>
<dbReference type="GO" id="GO:0120147">
    <property type="term" value="F:formylglycine-generating oxidase activity"/>
    <property type="evidence" value="ECO:0007669"/>
    <property type="project" value="TreeGrafter"/>
</dbReference>
<dbReference type="RefSeq" id="WP_156226553.1">
    <property type="nucleotide sequence ID" value="NZ_CP046453.1"/>
</dbReference>